<reference evidence="2" key="1">
    <citation type="submission" date="2023-07" db="EMBL/GenBank/DDBJ databases">
        <title>Novel Mycoplasma species identified in domestic and wild animals.</title>
        <authorList>
            <person name="Volokhov D.V."/>
            <person name="Furtak V.A."/>
            <person name="Zagorodnyaya T.A."/>
        </authorList>
    </citation>
    <scope>NUCLEOTIDE SEQUENCE [LARGE SCALE GENOMIC DNA]</scope>
    <source>
        <strain evidence="2">92-19</strain>
    </source>
</reference>
<organism evidence="1 2">
    <name type="scientific">Paracholeplasma vituli</name>
    <dbReference type="NCBI Taxonomy" id="69473"/>
    <lineage>
        <taxon>Bacteria</taxon>
        <taxon>Bacillati</taxon>
        <taxon>Mycoplasmatota</taxon>
        <taxon>Mollicutes</taxon>
        <taxon>Acholeplasmatales</taxon>
        <taxon>Acholeplasmataceae</taxon>
        <taxon>Paracholeplasma</taxon>
    </lineage>
</organism>
<dbReference type="InterPro" id="IPR038594">
    <property type="entry name" value="SepF-like_sf"/>
</dbReference>
<proteinExistence type="predicted"/>
<evidence type="ECO:0000313" key="2">
    <source>
        <dbReference type="Proteomes" id="UP001209076"/>
    </source>
</evidence>
<keyword evidence="1" id="KW-0132">Cell division</keyword>
<dbReference type="InterPro" id="IPR007561">
    <property type="entry name" value="Cell_div_SepF/SepF-rel"/>
</dbReference>
<protein>
    <submittedName>
        <fullName evidence="1">Cell division protein SepF</fullName>
    </submittedName>
</protein>
<dbReference type="Gene3D" id="3.30.110.150">
    <property type="entry name" value="SepF-like protein"/>
    <property type="match status" value="1"/>
</dbReference>
<dbReference type="RefSeq" id="WP_262096056.1">
    <property type="nucleotide sequence ID" value="NZ_JAOEGN010000006.1"/>
</dbReference>
<sequence>MALFSKTKKSESVLPNYQGESLSTAFDRVIFESLSTDEDAYITSLATELMDGHPLVLNFEELQPDPANKIMAFLSGVVFALEGDIIQINKKVFLFARQQEFKDGTLKQFIDEYKD</sequence>
<dbReference type="GO" id="GO:0051301">
    <property type="term" value="P:cell division"/>
    <property type="evidence" value="ECO:0007669"/>
    <property type="project" value="UniProtKB-KW"/>
</dbReference>
<comment type="caution">
    <text evidence="1">The sequence shown here is derived from an EMBL/GenBank/DDBJ whole genome shotgun (WGS) entry which is preliminary data.</text>
</comment>
<evidence type="ECO:0000313" key="1">
    <source>
        <dbReference type="EMBL" id="MCU0104803.1"/>
    </source>
</evidence>
<dbReference type="Pfam" id="PF04472">
    <property type="entry name" value="SepF"/>
    <property type="match status" value="1"/>
</dbReference>
<keyword evidence="2" id="KW-1185">Reference proteome</keyword>
<gene>
    <name evidence="1" type="ORF">N7603_03950</name>
</gene>
<accession>A0ABT2PV24</accession>
<name>A0ABT2PV24_9MOLU</name>
<dbReference type="Proteomes" id="UP001209076">
    <property type="component" value="Unassembled WGS sequence"/>
</dbReference>
<keyword evidence="1" id="KW-0131">Cell cycle</keyword>
<dbReference type="EMBL" id="JAOEGN010000006">
    <property type="protein sequence ID" value="MCU0104803.1"/>
    <property type="molecule type" value="Genomic_DNA"/>
</dbReference>